<dbReference type="Proteomes" id="UP001449657">
    <property type="component" value="Chromosome"/>
</dbReference>
<evidence type="ECO:0000313" key="2">
    <source>
        <dbReference type="Proteomes" id="UP001449657"/>
    </source>
</evidence>
<accession>A0ABZ2Z2Y9</accession>
<gene>
    <name evidence="1" type="ORF">WJU22_24485</name>
</gene>
<sequence>MKHFNKLAMGLVLTGIMTQSCKKDFQEANTNPQALNDTKPEFLFTAATMDYSMAGRSMLISKYGSSLRYMQYITPDVVDKDAMEGAFCDPGKTTFPSPSGSFYSDYFTSTGRDYNRIIAKIDKMEEGAVKKGYANLRSVCEIMNTYDAWKVSDIYGGLPYSQAFKVTEFPTPKFDFGWDLYKNFDNSLKAAVVALSATVDAEQIPFVKQDFFFNGDKDKWIRFANTLRIKIAQRYEKRDAAHLTAVLTDIATNFGGKIISKQEESFGYTNTRDWNNNIDDIDGIQNGYVASFAFVEFLRSTNDPRLPLLVRQNDWGTNYAGYNDVKANGTAAAKATLDSAAVNYSRYVGKHVFSASASAPYGWEGQTKTKQFTVTSGSGTATRTLSYISLINTRLFVKNGGFKVGNPSLHLDETVVDGGTIPMRTNLLNYAEACFMMAEIAAKGGNGLGKSAAQWYNDGVTASFDFYKQKGISQNLPGAADAVLGDFLTRYPYAGLASIYSQAWVNYLTQPEESWAMWKRTGYPQFDDYRAGAANKIGDGSGIAYLENLFNGSTNLTIPRRYILPVTTVQMAGSLEAAINDMKSKDAAYGNDRLDSRGRIWWDKQ</sequence>
<protein>
    <submittedName>
        <fullName evidence="1">SusD/RagB family nutrient-binding outer membrane lipoprotein</fullName>
    </submittedName>
</protein>
<organism evidence="1 2">
    <name type="scientific">Chitinophaga caseinilytica</name>
    <dbReference type="NCBI Taxonomy" id="2267521"/>
    <lineage>
        <taxon>Bacteria</taxon>
        <taxon>Pseudomonadati</taxon>
        <taxon>Bacteroidota</taxon>
        <taxon>Chitinophagia</taxon>
        <taxon>Chitinophagales</taxon>
        <taxon>Chitinophagaceae</taxon>
        <taxon>Chitinophaga</taxon>
    </lineage>
</organism>
<name>A0ABZ2Z2Y9_9BACT</name>
<proteinExistence type="predicted"/>
<dbReference type="InterPro" id="IPR041662">
    <property type="entry name" value="SusD-like_2"/>
</dbReference>
<dbReference type="Gene3D" id="1.25.40.390">
    <property type="match status" value="2"/>
</dbReference>
<dbReference type="InterPro" id="IPR011990">
    <property type="entry name" value="TPR-like_helical_dom_sf"/>
</dbReference>
<reference evidence="1 2" key="1">
    <citation type="submission" date="2024-03" db="EMBL/GenBank/DDBJ databases">
        <title>Chitinophaga caseinilytica sp. nov., a casein hydrolysing bacterium isolated from forest soil.</title>
        <authorList>
            <person name="Lee D.S."/>
            <person name="Han D.M."/>
            <person name="Baek J.H."/>
            <person name="Choi D.G."/>
            <person name="Jeon J.H."/>
            <person name="Jeon C.O."/>
        </authorList>
    </citation>
    <scope>NUCLEOTIDE SEQUENCE [LARGE SCALE GENOMIC DNA]</scope>
    <source>
        <strain evidence="1 2">KACC 19118</strain>
    </source>
</reference>
<dbReference type="PROSITE" id="PS51257">
    <property type="entry name" value="PROKAR_LIPOPROTEIN"/>
    <property type="match status" value="1"/>
</dbReference>
<dbReference type="SUPFAM" id="SSF48452">
    <property type="entry name" value="TPR-like"/>
    <property type="match status" value="1"/>
</dbReference>
<keyword evidence="2" id="KW-1185">Reference proteome</keyword>
<dbReference type="RefSeq" id="WP_341840799.1">
    <property type="nucleotide sequence ID" value="NZ_CP149792.1"/>
</dbReference>
<dbReference type="EMBL" id="CP150096">
    <property type="protein sequence ID" value="WZN46058.1"/>
    <property type="molecule type" value="Genomic_DNA"/>
</dbReference>
<dbReference type="Pfam" id="PF12771">
    <property type="entry name" value="SusD-like_2"/>
    <property type="match status" value="2"/>
</dbReference>
<keyword evidence="1" id="KW-0449">Lipoprotein</keyword>
<evidence type="ECO:0000313" key="1">
    <source>
        <dbReference type="EMBL" id="WZN46058.1"/>
    </source>
</evidence>